<gene>
    <name evidence="1" type="ORF">CLEP1334_LOCUS9248</name>
</gene>
<accession>A0A7S0IWB8</accession>
<protein>
    <submittedName>
        <fullName evidence="1">Uncharacterized protein</fullName>
    </submittedName>
</protein>
<dbReference type="EMBL" id="HBER01018364">
    <property type="protein sequence ID" value="CAD8533993.1"/>
    <property type="molecule type" value="Transcribed_RNA"/>
</dbReference>
<organism evidence="1">
    <name type="scientific">Calcidiscus leptoporus</name>
    <dbReference type="NCBI Taxonomy" id="127549"/>
    <lineage>
        <taxon>Eukaryota</taxon>
        <taxon>Haptista</taxon>
        <taxon>Haptophyta</taxon>
        <taxon>Prymnesiophyceae</taxon>
        <taxon>Coccolithales</taxon>
        <taxon>Calcidiscaceae</taxon>
        <taxon>Calcidiscus</taxon>
    </lineage>
</organism>
<sequence length="110" mass="11575">MPGPTAAEELGLWACALLNPLPALGVAPELRAGCLNSTDSVDRLRVVLAGAERSLSHLQTPTLLARLGRLLARAWPAAPSLRACTSLLVPLTALLAYFFTGELPPLTGDY</sequence>
<dbReference type="AlphaFoldDB" id="A0A7S0IWB8"/>
<name>A0A7S0IWB8_9EUKA</name>
<reference evidence="1" key="1">
    <citation type="submission" date="2021-01" db="EMBL/GenBank/DDBJ databases">
        <authorList>
            <person name="Corre E."/>
            <person name="Pelletier E."/>
            <person name="Niang G."/>
            <person name="Scheremetjew M."/>
            <person name="Finn R."/>
            <person name="Kale V."/>
            <person name="Holt S."/>
            <person name="Cochrane G."/>
            <person name="Meng A."/>
            <person name="Brown T."/>
            <person name="Cohen L."/>
        </authorList>
    </citation>
    <scope>NUCLEOTIDE SEQUENCE</scope>
    <source>
        <strain evidence="1">RCC1130</strain>
    </source>
</reference>
<proteinExistence type="predicted"/>
<evidence type="ECO:0000313" key="1">
    <source>
        <dbReference type="EMBL" id="CAD8533993.1"/>
    </source>
</evidence>